<dbReference type="PROSITE" id="PS00194">
    <property type="entry name" value="THIOREDOXIN_1"/>
    <property type="match status" value="1"/>
</dbReference>
<dbReference type="STRING" id="69004.A0A182QHG0"/>
<accession>A0A182QHG0</accession>
<keyword evidence="3" id="KW-1133">Transmembrane helix</keyword>
<evidence type="ECO:0000256" key="4">
    <source>
        <dbReference type="ARBA" id="ARBA00023136"/>
    </source>
</evidence>
<proteinExistence type="predicted"/>
<protein>
    <recommendedName>
        <fullName evidence="6">Thioredoxin domain-containing protein</fullName>
    </recommendedName>
</protein>
<evidence type="ECO:0000313" key="8">
    <source>
        <dbReference type="Proteomes" id="UP000075886"/>
    </source>
</evidence>
<keyword evidence="8" id="KW-1185">Reference proteome</keyword>
<organism evidence="7 8">
    <name type="scientific">Anopheles farauti</name>
    <dbReference type="NCBI Taxonomy" id="69004"/>
    <lineage>
        <taxon>Eukaryota</taxon>
        <taxon>Metazoa</taxon>
        <taxon>Ecdysozoa</taxon>
        <taxon>Arthropoda</taxon>
        <taxon>Hexapoda</taxon>
        <taxon>Insecta</taxon>
        <taxon>Pterygota</taxon>
        <taxon>Neoptera</taxon>
        <taxon>Endopterygota</taxon>
        <taxon>Diptera</taxon>
        <taxon>Nematocera</taxon>
        <taxon>Culicoidea</taxon>
        <taxon>Culicidae</taxon>
        <taxon>Anophelinae</taxon>
        <taxon>Anopheles</taxon>
    </lineage>
</organism>
<dbReference type="AlphaFoldDB" id="A0A182QHG0"/>
<dbReference type="Proteomes" id="UP000075886">
    <property type="component" value="Unassembled WGS sequence"/>
</dbReference>
<comment type="function">
    <text evidence="5">Probable disulfide isomerase, which participates in the folding of proteins containing disulfide bonds. May act as a dithiol oxidase. Acts as a regulator of endoplasmic reticulum-mitochondria contact sites via its ability to regulate redox signals.</text>
</comment>
<comment type="subcellular location">
    <subcellularLocation>
        <location evidence="1">Endoplasmic reticulum membrane</location>
        <topology evidence="1">Single-pass membrane protein</topology>
    </subcellularLocation>
</comment>
<name>A0A182QHG0_9DIPT</name>
<dbReference type="PROSITE" id="PS51352">
    <property type="entry name" value="THIOREDOXIN_2"/>
    <property type="match status" value="1"/>
</dbReference>
<evidence type="ECO:0000256" key="5">
    <source>
        <dbReference type="ARBA" id="ARBA00045246"/>
    </source>
</evidence>
<dbReference type="Pfam" id="PF00085">
    <property type="entry name" value="Thioredoxin"/>
    <property type="match status" value="1"/>
</dbReference>
<dbReference type="Gene3D" id="3.40.30.10">
    <property type="entry name" value="Glutaredoxin"/>
    <property type="match status" value="1"/>
</dbReference>
<sequence length="443" mass="51376">MVYPICIRCTAPIHNMYKLWKLLISLFFCIALVNSSRVLELSDRFLDVRNEGQWFVMFYAPWCAHCKKLEPVWALVAQALYNTNIRVGRVDCTRFTAVAQEFKVNAYPTIIFVKGPYDYVYNGERSKEELIHFVNRMSGPPVQLVTRADSIDILKSNNPIFFTYVGKQSGLLWDVFYSAAESYQAHGYFYATSVEIAKRHFDVDTVPSALVYKERSHYYFPYSDNFERIEPAHLNETLYRWVNEERFATFPKVTRNNIHHLVQTQKYLVLAVVEENKLSEIAAHEQEFRDMVEIFVHKNKHKYHGRFQFGWVGTPELARSIAMDSLPTPHLLVLNASTNEHHIPEDDPLQLTPEAIEIFLDSIHNQTAPTYGGNSLPVRIYRAWFEAKTSLYEMWIGNPVLTTVLFGLPLGFLSLIMYSICCADILDAEEEDEGADQRHEKKE</sequence>
<dbReference type="GO" id="GO:0005789">
    <property type="term" value="C:endoplasmic reticulum membrane"/>
    <property type="evidence" value="ECO:0007669"/>
    <property type="project" value="UniProtKB-SubCell"/>
</dbReference>
<dbReference type="InterPro" id="IPR036249">
    <property type="entry name" value="Thioredoxin-like_sf"/>
</dbReference>
<dbReference type="VEuPathDB" id="VectorBase:AFAF010241"/>
<keyword evidence="4" id="KW-0472">Membrane</keyword>
<evidence type="ECO:0000256" key="2">
    <source>
        <dbReference type="ARBA" id="ARBA00022692"/>
    </source>
</evidence>
<dbReference type="Pfam" id="PF13848">
    <property type="entry name" value="Thioredoxin_6"/>
    <property type="match status" value="1"/>
</dbReference>
<dbReference type="EMBL" id="AXCN02000935">
    <property type="status" value="NOT_ANNOTATED_CDS"/>
    <property type="molecule type" value="Genomic_DNA"/>
</dbReference>
<reference evidence="8" key="1">
    <citation type="submission" date="2014-01" db="EMBL/GenBank/DDBJ databases">
        <title>The Genome Sequence of Anopheles farauti FAR1 (V2).</title>
        <authorList>
            <consortium name="The Broad Institute Genomics Platform"/>
            <person name="Neafsey D.E."/>
            <person name="Besansky N."/>
            <person name="Howell P."/>
            <person name="Walton C."/>
            <person name="Young S.K."/>
            <person name="Zeng Q."/>
            <person name="Gargeya S."/>
            <person name="Fitzgerald M."/>
            <person name="Haas B."/>
            <person name="Abouelleil A."/>
            <person name="Allen A.W."/>
            <person name="Alvarado L."/>
            <person name="Arachchi H.M."/>
            <person name="Berlin A.M."/>
            <person name="Chapman S.B."/>
            <person name="Gainer-Dewar J."/>
            <person name="Goldberg J."/>
            <person name="Griggs A."/>
            <person name="Gujja S."/>
            <person name="Hansen M."/>
            <person name="Howarth C."/>
            <person name="Imamovic A."/>
            <person name="Ireland A."/>
            <person name="Larimer J."/>
            <person name="McCowan C."/>
            <person name="Murphy C."/>
            <person name="Pearson M."/>
            <person name="Poon T.W."/>
            <person name="Priest M."/>
            <person name="Roberts A."/>
            <person name="Saif S."/>
            <person name="Shea T."/>
            <person name="Sisk P."/>
            <person name="Sykes S."/>
            <person name="Wortman J."/>
            <person name="Nusbaum C."/>
            <person name="Birren B."/>
        </authorList>
    </citation>
    <scope>NUCLEOTIDE SEQUENCE [LARGE SCALE GENOMIC DNA]</scope>
    <source>
        <strain evidence="8">FAR1</strain>
    </source>
</reference>
<dbReference type="PANTHER" id="PTHR46426:SF1">
    <property type="entry name" value="PROTEIN DISULFIDE-ISOMERASE TMX3"/>
    <property type="match status" value="1"/>
</dbReference>
<evidence type="ECO:0000313" key="7">
    <source>
        <dbReference type="EnsemblMetazoa" id="AFAF010241-PA"/>
    </source>
</evidence>
<dbReference type="InterPro" id="IPR052250">
    <property type="entry name" value="PDI_TMX3"/>
</dbReference>
<keyword evidence="2" id="KW-0812">Transmembrane</keyword>
<dbReference type="SUPFAM" id="SSF52833">
    <property type="entry name" value="Thioredoxin-like"/>
    <property type="match status" value="1"/>
</dbReference>
<evidence type="ECO:0000256" key="3">
    <source>
        <dbReference type="ARBA" id="ARBA00022989"/>
    </source>
</evidence>
<reference evidence="7" key="2">
    <citation type="submission" date="2020-05" db="UniProtKB">
        <authorList>
            <consortium name="EnsemblMetazoa"/>
        </authorList>
    </citation>
    <scope>IDENTIFICATION</scope>
    <source>
        <strain evidence="7">FAR1</strain>
    </source>
</reference>
<evidence type="ECO:0000256" key="1">
    <source>
        <dbReference type="ARBA" id="ARBA00004389"/>
    </source>
</evidence>
<dbReference type="PANTHER" id="PTHR46426">
    <property type="entry name" value="PROTEIN DISULFIDE-ISOMERASE TMX3"/>
    <property type="match status" value="1"/>
</dbReference>
<dbReference type="InterPro" id="IPR017937">
    <property type="entry name" value="Thioredoxin_CS"/>
</dbReference>
<dbReference type="InterPro" id="IPR013766">
    <property type="entry name" value="Thioredoxin_domain"/>
</dbReference>
<feature type="domain" description="Thioredoxin" evidence="6">
    <location>
        <begin position="17"/>
        <end position="139"/>
    </location>
</feature>
<evidence type="ECO:0000259" key="6">
    <source>
        <dbReference type="PROSITE" id="PS51352"/>
    </source>
</evidence>
<dbReference type="EnsemblMetazoa" id="AFAF010241-RA">
    <property type="protein sequence ID" value="AFAF010241-PA"/>
    <property type="gene ID" value="AFAF010241"/>
</dbReference>